<dbReference type="AlphaFoldDB" id="A0A151GJ23"/>
<evidence type="ECO:0000313" key="3">
    <source>
        <dbReference type="Proteomes" id="UP000076580"/>
    </source>
</evidence>
<dbReference type="GeneID" id="63716747"/>
<feature type="compositionally biased region" description="Polar residues" evidence="1">
    <location>
        <begin position="91"/>
        <end position="101"/>
    </location>
</feature>
<evidence type="ECO:0000313" key="2">
    <source>
        <dbReference type="EMBL" id="KYK57097.1"/>
    </source>
</evidence>
<feature type="region of interest" description="Disordered" evidence="1">
    <location>
        <begin position="67"/>
        <end position="101"/>
    </location>
</feature>
<proteinExistence type="predicted"/>
<accession>A0A151GJ23</accession>
<gene>
    <name evidence="2" type="ORF">DCS_04104</name>
</gene>
<protein>
    <submittedName>
        <fullName evidence="2">Uncharacterized protein</fullName>
    </submittedName>
</protein>
<dbReference type="EMBL" id="LAYC01000002">
    <property type="protein sequence ID" value="KYK57097.1"/>
    <property type="molecule type" value="Genomic_DNA"/>
</dbReference>
<dbReference type="InParanoid" id="A0A151GJ23"/>
<dbReference type="Proteomes" id="UP000076580">
    <property type="component" value="Chromosome 02"/>
</dbReference>
<keyword evidence="3" id="KW-1185">Reference proteome</keyword>
<evidence type="ECO:0000256" key="1">
    <source>
        <dbReference type="SAM" id="MobiDB-lite"/>
    </source>
</evidence>
<organism evidence="2 3">
    <name type="scientific">Drechmeria coniospora</name>
    <name type="common">Nematophagous fungus</name>
    <name type="synonym">Meria coniospora</name>
    <dbReference type="NCBI Taxonomy" id="98403"/>
    <lineage>
        <taxon>Eukaryota</taxon>
        <taxon>Fungi</taxon>
        <taxon>Dikarya</taxon>
        <taxon>Ascomycota</taxon>
        <taxon>Pezizomycotina</taxon>
        <taxon>Sordariomycetes</taxon>
        <taxon>Hypocreomycetidae</taxon>
        <taxon>Hypocreales</taxon>
        <taxon>Ophiocordycipitaceae</taxon>
        <taxon>Drechmeria</taxon>
    </lineage>
</organism>
<sequence length="332" mass="36831">MASHRPRTDHNPVMMVSCELGNLVQRDIVNKGNLKLAQAREMGIHLRDMVIGDNLLPTWKFSWETDEEVNGQRENDAEPAPESDLTDSQRDNLSVNGHSESATITPVSDIFDSSVLPDTPVGSPISQCDTEVDDDIAEDYGQLIEMSNLVALEPTYEEPEDFADNVIHNVQVFGAPLGSSSEVDLEVYLVEEDDISHLPEVELAIDREAFEFHFGNECAIDVHIPGARIFSMAASDEDETEAECFAKTQRPTPIPLFTRSELYGENILADREASIEPEHSEEVTEDELEASEHSAEVTEGETAAEKRGVNPTGTRRILLEASKAFWGFNNED</sequence>
<reference evidence="2 3" key="1">
    <citation type="journal article" date="2016" name="Sci. Rep.">
        <title>Insights into Adaptations to a Near-Obligate Nematode Endoparasitic Lifestyle from the Finished Genome of Drechmeria coniospora.</title>
        <authorList>
            <person name="Zhang L."/>
            <person name="Zhou Z."/>
            <person name="Guo Q."/>
            <person name="Fokkens L."/>
            <person name="Miskei M."/>
            <person name="Pocsi I."/>
            <person name="Zhang W."/>
            <person name="Chen M."/>
            <person name="Wang L."/>
            <person name="Sun Y."/>
            <person name="Donzelli B.G."/>
            <person name="Gibson D.M."/>
            <person name="Nelson D.R."/>
            <person name="Luo J.G."/>
            <person name="Rep M."/>
            <person name="Liu H."/>
            <person name="Yang S."/>
            <person name="Wang J."/>
            <person name="Krasnoff S.B."/>
            <person name="Xu Y."/>
            <person name="Molnar I."/>
            <person name="Lin M."/>
        </authorList>
    </citation>
    <scope>NUCLEOTIDE SEQUENCE [LARGE SCALE GENOMIC DNA]</scope>
    <source>
        <strain evidence="2 3">ARSEF 6962</strain>
    </source>
</reference>
<name>A0A151GJ23_DRECN</name>
<dbReference type="RefSeq" id="XP_040656449.1">
    <property type="nucleotide sequence ID" value="XM_040801416.1"/>
</dbReference>
<comment type="caution">
    <text evidence="2">The sequence shown here is derived from an EMBL/GenBank/DDBJ whole genome shotgun (WGS) entry which is preliminary data.</text>
</comment>
<feature type="region of interest" description="Disordered" evidence="1">
    <location>
        <begin position="275"/>
        <end position="311"/>
    </location>
</feature>